<sequence>MSDTIIRRRKSLRQPYLTTVPATASKVVCFVTWRDSAQLTTPDLPTLPDHAKPVLHHDVEKED</sequence>
<protein>
    <submittedName>
        <fullName evidence="2">Uncharacterized protein</fullName>
    </submittedName>
</protein>
<gene>
    <name evidence="2" type="ORF">GCM10007879_22810</name>
</gene>
<evidence type="ECO:0000313" key="3">
    <source>
        <dbReference type="Proteomes" id="UP001161405"/>
    </source>
</evidence>
<evidence type="ECO:0000256" key="1">
    <source>
        <dbReference type="SAM" id="MobiDB-lite"/>
    </source>
</evidence>
<keyword evidence="3" id="KW-1185">Reference proteome</keyword>
<organism evidence="2 3">
    <name type="scientific">Maritalea porphyrae</name>
    <dbReference type="NCBI Taxonomy" id="880732"/>
    <lineage>
        <taxon>Bacteria</taxon>
        <taxon>Pseudomonadati</taxon>
        <taxon>Pseudomonadota</taxon>
        <taxon>Alphaproteobacteria</taxon>
        <taxon>Hyphomicrobiales</taxon>
        <taxon>Devosiaceae</taxon>
        <taxon>Maritalea</taxon>
    </lineage>
</organism>
<dbReference type="Proteomes" id="UP001161405">
    <property type="component" value="Unassembled WGS sequence"/>
</dbReference>
<evidence type="ECO:0000313" key="2">
    <source>
        <dbReference type="EMBL" id="GLQ18032.1"/>
    </source>
</evidence>
<dbReference type="EMBL" id="BSNI01000002">
    <property type="protein sequence ID" value="GLQ18032.1"/>
    <property type="molecule type" value="Genomic_DNA"/>
</dbReference>
<proteinExistence type="predicted"/>
<feature type="compositionally biased region" description="Basic and acidic residues" evidence="1">
    <location>
        <begin position="49"/>
        <end position="63"/>
    </location>
</feature>
<reference evidence="2" key="1">
    <citation type="journal article" date="2014" name="Int. J. Syst. Evol. Microbiol.">
        <title>Complete genome of a new Firmicutes species belonging to the dominant human colonic microbiota ('Ruminococcus bicirculans') reveals two chromosomes and a selective capacity to utilize plant glucans.</title>
        <authorList>
            <consortium name="NISC Comparative Sequencing Program"/>
            <person name="Wegmann U."/>
            <person name="Louis P."/>
            <person name="Goesmann A."/>
            <person name="Henrissat B."/>
            <person name="Duncan S.H."/>
            <person name="Flint H.J."/>
        </authorList>
    </citation>
    <scope>NUCLEOTIDE SEQUENCE</scope>
    <source>
        <strain evidence="2">NBRC 107169</strain>
    </source>
</reference>
<reference evidence="2" key="2">
    <citation type="submission" date="2023-01" db="EMBL/GenBank/DDBJ databases">
        <title>Draft genome sequence of Maritalea porphyrae strain NBRC 107169.</title>
        <authorList>
            <person name="Sun Q."/>
            <person name="Mori K."/>
        </authorList>
    </citation>
    <scope>NUCLEOTIDE SEQUENCE</scope>
    <source>
        <strain evidence="2">NBRC 107169</strain>
    </source>
</reference>
<name>A0ABQ5UTM1_9HYPH</name>
<comment type="caution">
    <text evidence="2">The sequence shown here is derived from an EMBL/GenBank/DDBJ whole genome shotgun (WGS) entry which is preliminary data.</text>
</comment>
<feature type="region of interest" description="Disordered" evidence="1">
    <location>
        <begin position="41"/>
        <end position="63"/>
    </location>
</feature>
<accession>A0ABQ5UTM1</accession>